<dbReference type="Proteomes" id="UP001497516">
    <property type="component" value="Chromosome 4"/>
</dbReference>
<dbReference type="EMBL" id="OZ034817">
    <property type="protein sequence ID" value="CAL1382088.1"/>
    <property type="molecule type" value="Genomic_DNA"/>
</dbReference>
<evidence type="ECO:0008006" key="3">
    <source>
        <dbReference type="Google" id="ProtNLM"/>
    </source>
</evidence>
<evidence type="ECO:0000313" key="2">
    <source>
        <dbReference type="Proteomes" id="UP001497516"/>
    </source>
</evidence>
<dbReference type="AlphaFoldDB" id="A0AAV2E8V0"/>
<dbReference type="InterPro" id="IPR002885">
    <property type="entry name" value="PPR_rpt"/>
</dbReference>
<sequence>MVLRMIGLLALEKEQQWHRIIQYSIKWMLSKGQGNTMGTYRQLIRALDEDCRAEEAHTVWLKKVGTDLHSVPWKLCSMMISVYYRNNMLDRLVKLFKDMEAFDRKLYDKVIVQRVANAQEMLGMPGEKERELRKYAGVFSQTKKKKRFVNRPEQSATEGKP</sequence>
<dbReference type="PANTHER" id="PTHR47603">
    <property type="entry name" value="PPR CONTAINING-LIKE PROTEIN"/>
    <property type="match status" value="1"/>
</dbReference>
<proteinExistence type="predicted"/>
<dbReference type="PANTHER" id="PTHR47603:SF1">
    <property type="entry name" value="PPR CONTAINING-LIKE PROTEIN"/>
    <property type="match status" value="1"/>
</dbReference>
<accession>A0AAV2E8V0</accession>
<evidence type="ECO:0000313" key="1">
    <source>
        <dbReference type="EMBL" id="CAL1382088.1"/>
    </source>
</evidence>
<reference evidence="1 2" key="1">
    <citation type="submission" date="2024-04" db="EMBL/GenBank/DDBJ databases">
        <authorList>
            <person name="Fracassetti M."/>
        </authorList>
    </citation>
    <scope>NUCLEOTIDE SEQUENCE [LARGE SCALE GENOMIC DNA]</scope>
</reference>
<organism evidence="1 2">
    <name type="scientific">Linum trigynum</name>
    <dbReference type="NCBI Taxonomy" id="586398"/>
    <lineage>
        <taxon>Eukaryota</taxon>
        <taxon>Viridiplantae</taxon>
        <taxon>Streptophyta</taxon>
        <taxon>Embryophyta</taxon>
        <taxon>Tracheophyta</taxon>
        <taxon>Spermatophyta</taxon>
        <taxon>Magnoliopsida</taxon>
        <taxon>eudicotyledons</taxon>
        <taxon>Gunneridae</taxon>
        <taxon>Pentapetalae</taxon>
        <taxon>rosids</taxon>
        <taxon>fabids</taxon>
        <taxon>Malpighiales</taxon>
        <taxon>Linaceae</taxon>
        <taxon>Linum</taxon>
    </lineage>
</organism>
<name>A0AAV2E8V0_9ROSI</name>
<protein>
    <recommendedName>
        <fullName evidence="3">Pentatricopeptide repeat-containing protein</fullName>
    </recommendedName>
</protein>
<gene>
    <name evidence="1" type="ORF">LTRI10_LOCUS23431</name>
</gene>
<dbReference type="NCBIfam" id="TIGR00756">
    <property type="entry name" value="PPR"/>
    <property type="match status" value="1"/>
</dbReference>
<keyword evidence="2" id="KW-1185">Reference proteome</keyword>